<dbReference type="Proteomes" id="UP000076154">
    <property type="component" value="Unassembled WGS sequence"/>
</dbReference>
<proteinExistence type="inferred from homology"/>
<sequence>MHTLPPDGEVSIPASISLPLLRVSAELDLPPVLSYSDDILYNWTLKFPSVDGIPTLTNLRTQTSFTGSIDEEVFYLAPFHMELHGAEALRIMQDILRDAQSGDTGCLLGVREACNLDFFYRNIRPWLVGVDSGPTPRTWVFEGIEQDPSLKVPTELSGSSAAQSSLIQALDAFLGPQLAIHHSDALYMPRRHRAFIHHLSSTSQPLSDLVTETTDPVLSEAYNATVQALKEFRDGHMIIVTLYIIGPSKRVAREEAEAQGKEVAVAELKGSAGGGLARLLKDFRDRTTGAPSFTSLDELLLVSQPIYAPSVLLLNLP</sequence>
<comment type="similarity">
    <text evidence="1">Belongs to the indoleamine 2,3-dioxygenase family.</text>
</comment>
<dbReference type="InParanoid" id="A0A369J7X0"/>
<dbReference type="GO" id="GO:0020037">
    <property type="term" value="F:heme binding"/>
    <property type="evidence" value="ECO:0007669"/>
    <property type="project" value="InterPro"/>
</dbReference>
<keyword evidence="4" id="KW-0349">Heme</keyword>
<dbReference type="GO" id="GO:0033754">
    <property type="term" value="F:indoleamine 2,3-dioxygenase activity"/>
    <property type="evidence" value="ECO:0007669"/>
    <property type="project" value="TreeGrafter"/>
</dbReference>
<dbReference type="GO" id="GO:0005737">
    <property type="term" value="C:cytoplasm"/>
    <property type="evidence" value="ECO:0007669"/>
    <property type="project" value="TreeGrafter"/>
</dbReference>
<evidence type="ECO:0000256" key="4">
    <source>
        <dbReference type="PIRSR" id="PIRSR600898-1"/>
    </source>
</evidence>
<evidence type="ECO:0000313" key="6">
    <source>
        <dbReference type="Proteomes" id="UP000076154"/>
    </source>
</evidence>
<organism evidence="5 6">
    <name type="scientific">Hypsizygus marmoreus</name>
    <name type="common">White beech mushroom</name>
    <name type="synonym">Agaricus marmoreus</name>
    <dbReference type="NCBI Taxonomy" id="39966"/>
    <lineage>
        <taxon>Eukaryota</taxon>
        <taxon>Fungi</taxon>
        <taxon>Dikarya</taxon>
        <taxon>Basidiomycota</taxon>
        <taxon>Agaricomycotina</taxon>
        <taxon>Agaricomycetes</taxon>
        <taxon>Agaricomycetidae</taxon>
        <taxon>Agaricales</taxon>
        <taxon>Tricholomatineae</taxon>
        <taxon>Lyophyllaceae</taxon>
        <taxon>Hypsizygus</taxon>
    </lineage>
</organism>
<evidence type="ECO:0000256" key="2">
    <source>
        <dbReference type="ARBA" id="ARBA00022723"/>
    </source>
</evidence>
<keyword evidence="3 4" id="KW-0408">Iron</keyword>
<dbReference type="PANTHER" id="PTHR28657">
    <property type="entry name" value="INDOLEAMINE 2,3-DIOXYGENASE"/>
    <property type="match status" value="1"/>
</dbReference>
<name>A0A369J7X0_HYPMA</name>
<dbReference type="GO" id="GO:0046872">
    <property type="term" value="F:metal ion binding"/>
    <property type="evidence" value="ECO:0007669"/>
    <property type="project" value="UniProtKB-KW"/>
</dbReference>
<dbReference type="PANTHER" id="PTHR28657:SF5">
    <property type="entry name" value="INDOLEAMINE 2,3-DIOXYGENASE"/>
    <property type="match status" value="1"/>
</dbReference>
<reference evidence="5" key="1">
    <citation type="submission" date="2018-04" db="EMBL/GenBank/DDBJ databases">
        <title>Whole genome sequencing of Hypsizygus marmoreus.</title>
        <authorList>
            <person name="Choi I.-G."/>
            <person name="Min B."/>
            <person name="Kim J.-G."/>
            <person name="Kim S."/>
            <person name="Oh Y.-L."/>
            <person name="Kong W.-S."/>
            <person name="Park H."/>
            <person name="Jeong J."/>
            <person name="Song E.-S."/>
        </authorList>
    </citation>
    <scope>NUCLEOTIDE SEQUENCE [LARGE SCALE GENOMIC DNA]</scope>
    <source>
        <strain evidence="5">51987-8</strain>
    </source>
</reference>
<dbReference type="GO" id="GO:0019441">
    <property type="term" value="P:L-tryptophan catabolic process to kynurenine"/>
    <property type="evidence" value="ECO:0007669"/>
    <property type="project" value="InterPro"/>
</dbReference>
<keyword evidence="2 4" id="KW-0479">Metal-binding</keyword>
<dbReference type="InterPro" id="IPR037217">
    <property type="entry name" value="Trp/Indoleamine_2_3_dOase-like"/>
</dbReference>
<protein>
    <submittedName>
        <fullName evidence="5">Indoleamine 2,3-dioxygenase</fullName>
    </submittedName>
</protein>
<feature type="binding site" description="proximal binding residue" evidence="4">
    <location>
        <position position="236"/>
    </location>
    <ligand>
        <name>heme b</name>
        <dbReference type="ChEBI" id="CHEBI:60344"/>
    </ligand>
    <ligandPart>
        <name>Fe</name>
        <dbReference type="ChEBI" id="CHEBI:18248"/>
    </ligandPart>
</feature>
<evidence type="ECO:0000256" key="3">
    <source>
        <dbReference type="ARBA" id="ARBA00023004"/>
    </source>
</evidence>
<gene>
    <name evidence="5" type="primary">BNA2_0</name>
    <name evidence="5" type="ORF">Hypma_003669</name>
</gene>
<dbReference type="SUPFAM" id="SSF140959">
    <property type="entry name" value="Indolic compounds 2,3-dioxygenase-like"/>
    <property type="match status" value="1"/>
</dbReference>
<dbReference type="EMBL" id="LUEZ02000138">
    <property type="protein sequence ID" value="RDB15813.1"/>
    <property type="molecule type" value="Genomic_DNA"/>
</dbReference>
<dbReference type="OrthoDB" id="540174at2759"/>
<evidence type="ECO:0000256" key="1">
    <source>
        <dbReference type="ARBA" id="ARBA00007119"/>
    </source>
</evidence>
<keyword evidence="6" id="KW-1185">Reference proteome</keyword>
<dbReference type="AlphaFoldDB" id="A0A369J7X0"/>
<dbReference type="STRING" id="39966.A0A369J7X0"/>
<comment type="caution">
    <text evidence="5">The sequence shown here is derived from an EMBL/GenBank/DDBJ whole genome shotgun (WGS) entry which is preliminary data.</text>
</comment>
<dbReference type="Gene3D" id="1.20.58.480">
    <property type="match status" value="1"/>
</dbReference>
<evidence type="ECO:0000313" key="5">
    <source>
        <dbReference type="EMBL" id="RDB15813.1"/>
    </source>
</evidence>
<accession>A0A369J7X0</accession>
<dbReference type="GO" id="GO:0034354">
    <property type="term" value="P:'de novo' NAD+ biosynthetic process from L-tryptophan"/>
    <property type="evidence" value="ECO:0007669"/>
    <property type="project" value="TreeGrafter"/>
</dbReference>
<dbReference type="InterPro" id="IPR000898">
    <property type="entry name" value="Indolamine_dOase"/>
</dbReference>
<dbReference type="Pfam" id="PF01231">
    <property type="entry name" value="IDO"/>
    <property type="match status" value="1"/>
</dbReference>